<gene>
    <name evidence="6" type="ORF">HF576_18130</name>
</gene>
<evidence type="ECO:0000313" key="7">
    <source>
        <dbReference type="Proteomes" id="UP001429745"/>
    </source>
</evidence>
<evidence type="ECO:0000259" key="5">
    <source>
        <dbReference type="PROSITE" id="PS50977"/>
    </source>
</evidence>
<dbReference type="PANTHER" id="PTHR30055:SF234">
    <property type="entry name" value="HTH-TYPE TRANSCRIPTIONAL REGULATOR BETI"/>
    <property type="match status" value="1"/>
</dbReference>
<feature type="domain" description="HTH tetR-type" evidence="5">
    <location>
        <begin position="7"/>
        <end position="67"/>
    </location>
</feature>
<keyword evidence="7" id="KW-1185">Reference proteome</keyword>
<keyword evidence="2 4" id="KW-0238">DNA-binding</keyword>
<comment type="caution">
    <text evidence="6">The sequence shown here is derived from an EMBL/GenBank/DDBJ whole genome shotgun (WGS) entry which is preliminary data.</text>
</comment>
<protein>
    <submittedName>
        <fullName evidence="6">TetR/AcrR family transcriptional regulator</fullName>
    </submittedName>
</protein>
<organism evidence="6 7">
    <name type="scientific">Microbacterium salsuginis</name>
    <dbReference type="NCBI Taxonomy" id="2722803"/>
    <lineage>
        <taxon>Bacteria</taxon>
        <taxon>Bacillati</taxon>
        <taxon>Actinomycetota</taxon>
        <taxon>Actinomycetes</taxon>
        <taxon>Micrococcales</taxon>
        <taxon>Microbacteriaceae</taxon>
        <taxon>Microbacterium</taxon>
    </lineage>
</organism>
<evidence type="ECO:0000313" key="6">
    <source>
        <dbReference type="EMBL" id="NLP85757.1"/>
    </source>
</evidence>
<dbReference type="Pfam" id="PF00440">
    <property type="entry name" value="TetR_N"/>
    <property type="match status" value="1"/>
</dbReference>
<evidence type="ECO:0000256" key="3">
    <source>
        <dbReference type="ARBA" id="ARBA00023163"/>
    </source>
</evidence>
<dbReference type="SUPFAM" id="SSF46689">
    <property type="entry name" value="Homeodomain-like"/>
    <property type="match status" value="1"/>
</dbReference>
<dbReference type="PANTHER" id="PTHR30055">
    <property type="entry name" value="HTH-TYPE TRANSCRIPTIONAL REGULATOR RUTR"/>
    <property type="match status" value="1"/>
</dbReference>
<proteinExistence type="predicted"/>
<evidence type="ECO:0000256" key="2">
    <source>
        <dbReference type="ARBA" id="ARBA00023125"/>
    </source>
</evidence>
<keyword evidence="3" id="KW-0804">Transcription</keyword>
<feature type="DNA-binding region" description="H-T-H motif" evidence="4">
    <location>
        <begin position="30"/>
        <end position="49"/>
    </location>
</feature>
<dbReference type="PROSITE" id="PS50977">
    <property type="entry name" value="HTH_TETR_2"/>
    <property type="match status" value="1"/>
</dbReference>
<dbReference type="Gene3D" id="1.10.10.60">
    <property type="entry name" value="Homeodomain-like"/>
    <property type="match status" value="1"/>
</dbReference>
<name>A0ABX1KFC6_9MICO</name>
<accession>A0ABX1KFC6</accession>
<evidence type="ECO:0000256" key="4">
    <source>
        <dbReference type="PROSITE-ProRule" id="PRU00335"/>
    </source>
</evidence>
<sequence length="192" mass="20650">MPRPLIDNRRERILDAAEALVLDRGFDAMSVARVAEGAEIGKGAVYLEFASKHDILDGVLTRATARLQARVDAELGIRPSLSAAYRAAARALLADELMSAAFLDDRGILGSHVDAVADGRYRARHRSVVAWLCELERRDALADGVNPEHLAIALSSATIGLLSAARIIGPLTPAQLEGAIETFAHMVAVYER</sequence>
<dbReference type="InterPro" id="IPR009057">
    <property type="entry name" value="Homeodomain-like_sf"/>
</dbReference>
<dbReference type="InterPro" id="IPR001647">
    <property type="entry name" value="HTH_TetR"/>
</dbReference>
<dbReference type="Gene3D" id="1.10.357.10">
    <property type="entry name" value="Tetracycline Repressor, domain 2"/>
    <property type="match status" value="1"/>
</dbReference>
<evidence type="ECO:0000256" key="1">
    <source>
        <dbReference type="ARBA" id="ARBA00023015"/>
    </source>
</evidence>
<dbReference type="RefSeq" id="WP_168914226.1">
    <property type="nucleotide sequence ID" value="NZ_JABACI010000005.1"/>
</dbReference>
<keyword evidence="1" id="KW-0805">Transcription regulation</keyword>
<dbReference type="PRINTS" id="PR00455">
    <property type="entry name" value="HTHTETR"/>
</dbReference>
<dbReference type="EMBL" id="JABACI010000005">
    <property type="protein sequence ID" value="NLP85757.1"/>
    <property type="molecule type" value="Genomic_DNA"/>
</dbReference>
<dbReference type="InterPro" id="IPR050109">
    <property type="entry name" value="HTH-type_TetR-like_transc_reg"/>
</dbReference>
<reference evidence="6 7" key="1">
    <citation type="submission" date="2020-04" db="EMBL/GenBank/DDBJ databases">
        <title>CFH 90308 Microbacterium sp.</title>
        <authorList>
            <person name="Nie G."/>
            <person name="Ming H."/>
            <person name="Xia T."/>
        </authorList>
    </citation>
    <scope>NUCLEOTIDE SEQUENCE [LARGE SCALE GENOMIC DNA]</scope>
    <source>
        <strain evidence="6 7">CFH 90308</strain>
    </source>
</reference>
<dbReference type="Proteomes" id="UP001429745">
    <property type="component" value="Unassembled WGS sequence"/>
</dbReference>